<evidence type="ECO:0000313" key="2">
    <source>
        <dbReference type="Proteomes" id="UP000054771"/>
    </source>
</evidence>
<proteinExistence type="predicted"/>
<sequence length="86" mass="9364">MTGTKERKILRPTREALRPSSSLLAAAALAAVLVLFKAQLVLHCLKSYTSFNLFKCSVLNDLFFSGVSPSHLKSEGSSIAHIFTII</sequence>
<protein>
    <submittedName>
        <fullName evidence="1">Uncharacterized protein</fullName>
    </submittedName>
</protein>
<reference evidence="2" key="1">
    <citation type="journal article" date="2016" name="Genome Announc.">
        <title>Draft genome sequences of fungus Aspergillus calidoustus.</title>
        <authorList>
            <person name="Horn F."/>
            <person name="Linde J."/>
            <person name="Mattern D.J."/>
            <person name="Walther G."/>
            <person name="Guthke R."/>
            <person name="Scherlach K."/>
            <person name="Martin K."/>
            <person name="Brakhage A.A."/>
            <person name="Petzke L."/>
            <person name="Valiante V."/>
        </authorList>
    </citation>
    <scope>NUCLEOTIDE SEQUENCE [LARGE SCALE GENOMIC DNA]</scope>
    <source>
        <strain evidence="2">SF006504</strain>
    </source>
</reference>
<gene>
    <name evidence="1" type="ORF">ASPCAL09923</name>
</gene>
<dbReference type="Proteomes" id="UP000054771">
    <property type="component" value="Unassembled WGS sequence"/>
</dbReference>
<organism evidence="1 2">
    <name type="scientific">Aspergillus calidoustus</name>
    <dbReference type="NCBI Taxonomy" id="454130"/>
    <lineage>
        <taxon>Eukaryota</taxon>
        <taxon>Fungi</taxon>
        <taxon>Dikarya</taxon>
        <taxon>Ascomycota</taxon>
        <taxon>Pezizomycotina</taxon>
        <taxon>Eurotiomycetes</taxon>
        <taxon>Eurotiomycetidae</taxon>
        <taxon>Eurotiales</taxon>
        <taxon>Aspergillaceae</taxon>
        <taxon>Aspergillus</taxon>
        <taxon>Aspergillus subgen. Nidulantes</taxon>
    </lineage>
</organism>
<name>A0A0U5GAN9_ASPCI</name>
<dbReference type="EMBL" id="CDMC01000008">
    <property type="protein sequence ID" value="CEL06751.1"/>
    <property type="molecule type" value="Genomic_DNA"/>
</dbReference>
<dbReference type="AlphaFoldDB" id="A0A0U5GAN9"/>
<evidence type="ECO:0000313" key="1">
    <source>
        <dbReference type="EMBL" id="CEL06751.1"/>
    </source>
</evidence>
<keyword evidence="2" id="KW-1185">Reference proteome</keyword>
<accession>A0A0U5GAN9</accession>